<feature type="chain" id="PRO_5038926692" description="Transcriptional regulator" evidence="1">
    <location>
        <begin position="18"/>
        <end position="328"/>
    </location>
</feature>
<organism evidence="2 3">
    <name type="scientific">Actinomadura meyerae</name>
    <dbReference type="NCBI Taxonomy" id="240840"/>
    <lineage>
        <taxon>Bacteria</taxon>
        <taxon>Bacillati</taxon>
        <taxon>Actinomycetota</taxon>
        <taxon>Actinomycetes</taxon>
        <taxon>Streptosporangiales</taxon>
        <taxon>Thermomonosporaceae</taxon>
        <taxon>Actinomadura</taxon>
    </lineage>
</organism>
<name>A0A239I8G0_9ACTN</name>
<reference evidence="2 3" key="1">
    <citation type="submission" date="2017-06" db="EMBL/GenBank/DDBJ databases">
        <authorList>
            <person name="Kim H.J."/>
            <person name="Triplett B.A."/>
        </authorList>
    </citation>
    <scope>NUCLEOTIDE SEQUENCE [LARGE SCALE GENOMIC DNA]</scope>
    <source>
        <strain evidence="2 3">DSM 44715</strain>
    </source>
</reference>
<gene>
    <name evidence="2" type="ORF">SAMN05443665_10128</name>
</gene>
<sequence length="328" mass="34712">MKRRAALQLIAALGAGAAVPPGALEEILSAIDRATDHAVDVDEWEQVVYEYGQQLMVRPTGALIGDLTAEIIAVGRLLDRTESAHERTGLLRVSAGLSGILAIELGDAGEERSARIAWGTARRAADASGDRDLQVWTRGRAAQDAFWAGRSRHAVAAMIAEAVAVADGAPSAGLARAHAAAAYMAADQEQKAQALGALNKIKSTFERLPDGTEQTVLGFRESQLVWAEAYVYTQLGEARVHTALARASALYPPGAQGPLVNLNMMKATAVVRSREVDTGLLEAVSAVQDRPDAVTAGTRHLAKRIVATLPERARELPAARHLQALTSA</sequence>
<protein>
    <recommendedName>
        <fullName evidence="4">Transcriptional regulator</fullName>
    </recommendedName>
</protein>
<evidence type="ECO:0000313" key="2">
    <source>
        <dbReference type="EMBL" id="SNS89837.1"/>
    </source>
</evidence>
<feature type="signal peptide" evidence="1">
    <location>
        <begin position="1"/>
        <end position="17"/>
    </location>
</feature>
<dbReference type="EMBL" id="FZOR01000012">
    <property type="protein sequence ID" value="SNS89837.1"/>
    <property type="molecule type" value="Genomic_DNA"/>
</dbReference>
<evidence type="ECO:0000256" key="1">
    <source>
        <dbReference type="SAM" id="SignalP"/>
    </source>
</evidence>
<keyword evidence="3" id="KW-1185">Reference proteome</keyword>
<dbReference type="Proteomes" id="UP000198318">
    <property type="component" value="Unassembled WGS sequence"/>
</dbReference>
<accession>A0A239I8G0</accession>
<evidence type="ECO:0000313" key="3">
    <source>
        <dbReference type="Proteomes" id="UP000198318"/>
    </source>
</evidence>
<proteinExistence type="predicted"/>
<dbReference type="AlphaFoldDB" id="A0A239I8G0"/>
<dbReference type="OrthoDB" id="3449038at2"/>
<evidence type="ECO:0008006" key="4">
    <source>
        <dbReference type="Google" id="ProtNLM"/>
    </source>
</evidence>
<keyword evidence="1" id="KW-0732">Signal</keyword>